<dbReference type="EMBL" id="MN739512">
    <property type="protein sequence ID" value="QHT09498.1"/>
    <property type="molecule type" value="Genomic_DNA"/>
</dbReference>
<evidence type="ECO:0000259" key="1">
    <source>
        <dbReference type="Pfam" id="PF04991"/>
    </source>
</evidence>
<accession>A0A6C0CYA3</accession>
<evidence type="ECO:0000313" key="2">
    <source>
        <dbReference type="EMBL" id="QHT09498.1"/>
    </source>
</evidence>
<dbReference type="PANTHER" id="PTHR43404">
    <property type="entry name" value="LIPOPOLYSACCHARIDE CHOLINEPHOSPHOTRANSFERASE LICD"/>
    <property type="match status" value="1"/>
</dbReference>
<dbReference type="InterPro" id="IPR007074">
    <property type="entry name" value="LicD/FKTN/FKRP_NTP_transf"/>
</dbReference>
<sequence length="229" mass="26749">MNSLYTDKQYIKFLYKCFYDLHNILVKNNITYFASGGTLLGAVRHEGIIPWDDDVDIEISYKDIPRIFELEKVFLSKGYKIVKFSESKNDLDWIKINSIKKVHGRRSSIDIFPIYIKDGRTYHYSKYTQSIWPNYYHVIQDIYPLRQLPFGDGVVICVNKPKPYLNLSYGKNWSKIGYITMDSDHYMLDEPIEVTRGNFEAGKNFASAKKQIPLEKDDNILTGKGILFL</sequence>
<name>A0A6C0CYA3_9ZZZZ</name>
<organism evidence="2">
    <name type="scientific">viral metagenome</name>
    <dbReference type="NCBI Taxonomy" id="1070528"/>
    <lineage>
        <taxon>unclassified sequences</taxon>
        <taxon>metagenomes</taxon>
        <taxon>organismal metagenomes</taxon>
    </lineage>
</organism>
<protein>
    <recommendedName>
        <fullName evidence="1">LicD/FKTN/FKRP nucleotidyltransferase domain-containing protein</fullName>
    </recommendedName>
</protein>
<dbReference type="PANTHER" id="PTHR43404:SF2">
    <property type="entry name" value="LIPOPOLYSACCHARIDE CHOLINEPHOSPHOTRANSFERASE LICD"/>
    <property type="match status" value="1"/>
</dbReference>
<dbReference type="Pfam" id="PF04991">
    <property type="entry name" value="LicD"/>
    <property type="match status" value="1"/>
</dbReference>
<feature type="domain" description="LicD/FKTN/FKRP nucleotidyltransferase" evidence="1">
    <location>
        <begin position="27"/>
        <end position="83"/>
    </location>
</feature>
<reference evidence="2" key="1">
    <citation type="journal article" date="2020" name="Nature">
        <title>Giant virus diversity and host interactions through global metagenomics.</title>
        <authorList>
            <person name="Schulz F."/>
            <person name="Roux S."/>
            <person name="Paez-Espino D."/>
            <person name="Jungbluth S."/>
            <person name="Walsh D.A."/>
            <person name="Denef V.J."/>
            <person name="McMahon K.D."/>
            <person name="Konstantinidis K.T."/>
            <person name="Eloe-Fadrosh E.A."/>
            <person name="Kyrpides N.C."/>
            <person name="Woyke T."/>
        </authorList>
    </citation>
    <scope>NUCLEOTIDE SEQUENCE</scope>
    <source>
        <strain evidence="2">GVMAG-M-3300023174-102</strain>
    </source>
</reference>
<proteinExistence type="predicted"/>
<dbReference type="InterPro" id="IPR052942">
    <property type="entry name" value="LPS_cholinephosphotransferase"/>
</dbReference>
<dbReference type="AlphaFoldDB" id="A0A6C0CYA3"/>
<dbReference type="GO" id="GO:0009100">
    <property type="term" value="P:glycoprotein metabolic process"/>
    <property type="evidence" value="ECO:0007669"/>
    <property type="project" value="UniProtKB-ARBA"/>
</dbReference>